<proteinExistence type="predicted"/>
<accession>A0A2U1NA11</accession>
<organism evidence="1 2">
    <name type="scientific">Artemisia annua</name>
    <name type="common">Sweet wormwood</name>
    <dbReference type="NCBI Taxonomy" id="35608"/>
    <lineage>
        <taxon>Eukaryota</taxon>
        <taxon>Viridiplantae</taxon>
        <taxon>Streptophyta</taxon>
        <taxon>Embryophyta</taxon>
        <taxon>Tracheophyta</taxon>
        <taxon>Spermatophyta</taxon>
        <taxon>Magnoliopsida</taxon>
        <taxon>eudicotyledons</taxon>
        <taxon>Gunneridae</taxon>
        <taxon>Pentapetalae</taxon>
        <taxon>asterids</taxon>
        <taxon>campanulids</taxon>
        <taxon>Asterales</taxon>
        <taxon>Asteraceae</taxon>
        <taxon>Asteroideae</taxon>
        <taxon>Anthemideae</taxon>
        <taxon>Artemisiinae</taxon>
        <taxon>Artemisia</taxon>
    </lineage>
</organism>
<evidence type="ECO:0000313" key="1">
    <source>
        <dbReference type="EMBL" id="PWA70354.1"/>
    </source>
</evidence>
<evidence type="ECO:0000313" key="2">
    <source>
        <dbReference type="Proteomes" id="UP000245207"/>
    </source>
</evidence>
<comment type="caution">
    <text evidence="1">The sequence shown here is derived from an EMBL/GenBank/DDBJ whole genome shotgun (WGS) entry which is preliminary data.</text>
</comment>
<dbReference type="AlphaFoldDB" id="A0A2U1NA11"/>
<dbReference type="EMBL" id="PKPP01003257">
    <property type="protein sequence ID" value="PWA70354.1"/>
    <property type="molecule type" value="Genomic_DNA"/>
</dbReference>
<sequence length="116" mass="13651">MTTSVPQIFPIPLTLTDENFTPREMEQKAAELVYFLRVPIEDENEKCNFYGFLDPELPNEYYKALFFDLHEENKRLKNMLKRRNSTEASSLEMGQLKEELILIKSKDGLYDKLVVV</sequence>
<protein>
    <submittedName>
        <fullName evidence="1">Photosystem I assembly protein ycf4, chloroplast</fullName>
    </submittedName>
</protein>
<dbReference type="Proteomes" id="UP000245207">
    <property type="component" value="Unassembled WGS sequence"/>
</dbReference>
<dbReference type="OrthoDB" id="669283at2759"/>
<reference evidence="1 2" key="1">
    <citation type="journal article" date="2018" name="Mol. Plant">
        <title>The genome of Artemisia annua provides insight into the evolution of Asteraceae family and artemisinin biosynthesis.</title>
        <authorList>
            <person name="Shen Q."/>
            <person name="Zhang L."/>
            <person name="Liao Z."/>
            <person name="Wang S."/>
            <person name="Yan T."/>
            <person name="Shi P."/>
            <person name="Liu M."/>
            <person name="Fu X."/>
            <person name="Pan Q."/>
            <person name="Wang Y."/>
            <person name="Lv Z."/>
            <person name="Lu X."/>
            <person name="Zhang F."/>
            <person name="Jiang W."/>
            <person name="Ma Y."/>
            <person name="Chen M."/>
            <person name="Hao X."/>
            <person name="Li L."/>
            <person name="Tang Y."/>
            <person name="Lv G."/>
            <person name="Zhou Y."/>
            <person name="Sun X."/>
            <person name="Brodelius P.E."/>
            <person name="Rose J.K.C."/>
            <person name="Tang K."/>
        </authorList>
    </citation>
    <scope>NUCLEOTIDE SEQUENCE [LARGE SCALE GENOMIC DNA]</scope>
    <source>
        <strain evidence="2">cv. Huhao1</strain>
        <tissue evidence="1">Leaf</tissue>
    </source>
</reference>
<name>A0A2U1NA11_ARTAN</name>
<gene>
    <name evidence="1" type="ORF">CTI12_AA286110</name>
</gene>
<keyword evidence="2" id="KW-1185">Reference proteome</keyword>